<dbReference type="EMBL" id="LWAF01000005">
    <property type="protein sequence ID" value="ODN30515.1"/>
    <property type="molecule type" value="Genomic_DNA"/>
</dbReference>
<evidence type="ECO:0000313" key="1">
    <source>
        <dbReference type="EMBL" id="ODN30515.1"/>
    </source>
</evidence>
<evidence type="ECO:0000313" key="2">
    <source>
        <dbReference type="Proteomes" id="UP000094570"/>
    </source>
</evidence>
<dbReference type="RefSeq" id="WP_069292983.1">
    <property type="nucleotide sequence ID" value="NZ_CP140110.1"/>
</dbReference>
<keyword evidence="2" id="KW-1185">Reference proteome</keyword>
<dbReference type="Pfam" id="PF13379">
    <property type="entry name" value="NMT1_2"/>
    <property type="match status" value="1"/>
</dbReference>
<accession>A0A1E3G2M5</accession>
<dbReference type="PANTHER" id="PTHR30024:SF46">
    <property type="entry name" value="ABC TRANSPORTER, SUBSTRATE-BINDING LIPOPROTEIN"/>
    <property type="match status" value="1"/>
</dbReference>
<dbReference type="SUPFAM" id="SSF53850">
    <property type="entry name" value="Periplasmic binding protein-like II"/>
    <property type="match status" value="1"/>
</dbReference>
<protein>
    <submittedName>
        <fullName evidence="1">Nitrate ABC transporter substrate-binding protein</fullName>
    </submittedName>
</protein>
<dbReference type="OrthoDB" id="9814375at2"/>
<comment type="caution">
    <text evidence="1">The sequence shown here is derived from an EMBL/GenBank/DDBJ whole genome shotgun (WGS) entry which is preliminary data.</text>
</comment>
<dbReference type="Gene3D" id="3.40.190.10">
    <property type="entry name" value="Periplasmic binding protein-like II"/>
    <property type="match status" value="2"/>
</dbReference>
<dbReference type="PIRSF" id="PIRSF027386">
    <property type="entry name" value="UCP027386_ABC_sbc_TM0202"/>
    <property type="match status" value="1"/>
</dbReference>
<name>A0A1E3G2M5_9BACT</name>
<dbReference type="STRING" id="1008305.A4H02_04455"/>
<dbReference type="InterPro" id="IPR027024">
    <property type="entry name" value="UCP027386_ABC_sbc_TM0202"/>
</dbReference>
<dbReference type="Proteomes" id="UP000094570">
    <property type="component" value="Unassembled WGS sequence"/>
</dbReference>
<sequence length="306" mass="34605">MKRTLVLTVTLLAVLVHAVVFINPFGPTIFPIAGLLSKEVKTEMALDIKFWRTLDEATAYIVSKKVNFAALPVTFGANLYTKGIDVRLIGVYSWRLFYVVAQQDFEFKGYQSFKGEQIYTAHARGQTADVVLRYLLVKNGLEPDKDVRFAYAQPQEIVSLFNAGKIKLAAVPEPFVTMMLSKGKIILDLQEEWNRASGTKYGIPITGLFVTGKLADYAGTVRLFERSFVKSLNWSYQNLDKAVDITSKQLGIPVAVLKTSLQRSQYNYLSAKDCKDEVLHYLKKLNELYPEGLPKVPDEKFFFVNF</sequence>
<gene>
    <name evidence="1" type="ORF">A4H02_04455</name>
</gene>
<organism evidence="1 2">
    <name type="scientific">Fervidobacterium thailandense</name>
    <dbReference type="NCBI Taxonomy" id="1008305"/>
    <lineage>
        <taxon>Bacteria</taxon>
        <taxon>Thermotogati</taxon>
        <taxon>Thermotogota</taxon>
        <taxon>Thermotogae</taxon>
        <taxon>Thermotogales</taxon>
        <taxon>Fervidobacteriaceae</taxon>
        <taxon>Fervidobacterium</taxon>
    </lineage>
</organism>
<proteinExistence type="predicted"/>
<dbReference type="AlphaFoldDB" id="A0A1E3G2M5"/>
<reference evidence="2" key="1">
    <citation type="submission" date="2016-04" db="EMBL/GenBank/DDBJ databases">
        <title>The genome sequence project of a novel Fervidobacterium isolate from a hot spring in Thailand.</title>
        <authorList>
            <person name="Gonzalez J.M."/>
            <person name="Cuecas A."/>
            <person name="Kanoksilapatham W."/>
        </authorList>
    </citation>
    <scope>NUCLEOTIDE SEQUENCE [LARGE SCALE GENOMIC DNA]</scope>
    <source>
        <strain evidence="2">FC2004</strain>
    </source>
</reference>
<dbReference type="PANTHER" id="PTHR30024">
    <property type="entry name" value="ALIPHATIC SULFONATES-BINDING PROTEIN-RELATED"/>
    <property type="match status" value="1"/>
</dbReference>